<evidence type="ECO:0000256" key="1">
    <source>
        <dbReference type="SAM" id="MobiDB-lite"/>
    </source>
</evidence>
<accession>A0A7C8M087</accession>
<dbReference type="InterPro" id="IPR011009">
    <property type="entry name" value="Kinase-like_dom_sf"/>
</dbReference>
<dbReference type="Pfam" id="PF01636">
    <property type="entry name" value="APH"/>
    <property type="match status" value="1"/>
</dbReference>
<proteinExistence type="predicted"/>
<dbReference type="OrthoDB" id="10003767at2759"/>
<evidence type="ECO:0000259" key="2">
    <source>
        <dbReference type="Pfam" id="PF01636"/>
    </source>
</evidence>
<evidence type="ECO:0000313" key="4">
    <source>
        <dbReference type="Proteomes" id="UP000481861"/>
    </source>
</evidence>
<sequence length="509" mass="57682">MENGPCLPDITAIIRLKFKMPSNETRKPNLWEQAQMLGRIVSKLISEAFTAPILHQPEDIEMGGVSPHSSAPRSSRTSTSSKPPWVDRRNFEAIEAIEDGAFVKLLLQHLDPDNKLDPNDCDVVERAHGTYNYCAILSVANDDARYVIKVPAIGTAAVWQAGDAYNLRNEVYTMKYISCNTNVPIPKIYGWDDSLDNAIGAPYTLMHAVLGMPAHYLWDDKNDLHNPSMKVDTARRNFLKNLANTMAELRHLAFDKIGALHFTQDPEEQDAIPPTVSHYFSANSDGTLSQIDAHSSSEEYFQAKKDAFGEALTKDKPDGTLEDFEYGIQAFYDFVFQAYPFTPQDRAEPETFVLAHNDLDLQNIYVDSAGHIVGIIDWDNTRTVPRCIGYAALPLFLRKDWEDPGYDFEEHLPTWTLDEYRGFYDECMCDATAFADGKFTRKSKFYAAAAMAMEGCNEDWSDFLQRMFKEIAPLREIDMMQFLTRLGRDGGWPDAERMLKREIGALFNP</sequence>
<dbReference type="Gene3D" id="3.30.200.20">
    <property type="entry name" value="Phosphorylase Kinase, domain 1"/>
    <property type="match status" value="1"/>
</dbReference>
<dbReference type="SUPFAM" id="SSF56112">
    <property type="entry name" value="Protein kinase-like (PK-like)"/>
    <property type="match status" value="1"/>
</dbReference>
<keyword evidence="4" id="KW-1185">Reference proteome</keyword>
<reference evidence="3 4" key="1">
    <citation type="submission" date="2020-01" db="EMBL/GenBank/DDBJ databases">
        <authorList>
            <consortium name="DOE Joint Genome Institute"/>
            <person name="Haridas S."/>
            <person name="Albert R."/>
            <person name="Binder M."/>
            <person name="Bloem J."/>
            <person name="Labutti K."/>
            <person name="Salamov A."/>
            <person name="Andreopoulos B."/>
            <person name="Baker S.E."/>
            <person name="Barry K."/>
            <person name="Bills G."/>
            <person name="Bluhm B.H."/>
            <person name="Cannon C."/>
            <person name="Castanera R."/>
            <person name="Culley D.E."/>
            <person name="Daum C."/>
            <person name="Ezra D."/>
            <person name="Gonzalez J.B."/>
            <person name="Henrissat B."/>
            <person name="Kuo A."/>
            <person name="Liang C."/>
            <person name="Lipzen A."/>
            <person name="Lutzoni F."/>
            <person name="Magnuson J."/>
            <person name="Mondo S."/>
            <person name="Nolan M."/>
            <person name="Ohm R."/>
            <person name="Pangilinan J."/>
            <person name="Park H.-J.H."/>
            <person name="Ramirez L."/>
            <person name="Alfaro M."/>
            <person name="Sun H."/>
            <person name="Tritt A."/>
            <person name="Yoshinaga Y."/>
            <person name="Zwiers L.-H.L."/>
            <person name="Turgeon B.G."/>
            <person name="Goodwin S.B."/>
            <person name="Spatafora J.W."/>
            <person name="Crous P.W."/>
            <person name="Grigoriev I.V."/>
        </authorList>
    </citation>
    <scope>NUCLEOTIDE SEQUENCE [LARGE SCALE GENOMIC DNA]</scope>
    <source>
        <strain evidence="3 4">CBS 611.86</strain>
    </source>
</reference>
<dbReference type="AlphaFoldDB" id="A0A7C8M087"/>
<feature type="compositionally biased region" description="Low complexity" evidence="1">
    <location>
        <begin position="66"/>
        <end position="84"/>
    </location>
</feature>
<comment type="caution">
    <text evidence="3">The sequence shown here is derived from an EMBL/GenBank/DDBJ whole genome shotgun (WGS) entry which is preliminary data.</text>
</comment>
<dbReference type="InterPro" id="IPR051678">
    <property type="entry name" value="AGP_Transferase"/>
</dbReference>
<dbReference type="Gene3D" id="3.90.1200.10">
    <property type="match status" value="1"/>
</dbReference>
<organism evidence="3 4">
    <name type="scientific">Massariosphaeria phaeospora</name>
    <dbReference type="NCBI Taxonomy" id="100035"/>
    <lineage>
        <taxon>Eukaryota</taxon>
        <taxon>Fungi</taxon>
        <taxon>Dikarya</taxon>
        <taxon>Ascomycota</taxon>
        <taxon>Pezizomycotina</taxon>
        <taxon>Dothideomycetes</taxon>
        <taxon>Pleosporomycetidae</taxon>
        <taxon>Pleosporales</taxon>
        <taxon>Pleosporales incertae sedis</taxon>
        <taxon>Massariosphaeria</taxon>
    </lineage>
</organism>
<dbReference type="InterPro" id="IPR002575">
    <property type="entry name" value="Aminoglycoside_PTrfase"/>
</dbReference>
<protein>
    <recommendedName>
        <fullName evidence="2">Aminoglycoside phosphotransferase domain-containing protein</fullName>
    </recommendedName>
</protein>
<feature type="domain" description="Aminoglycoside phosphotransferase" evidence="2">
    <location>
        <begin position="144"/>
        <end position="383"/>
    </location>
</feature>
<dbReference type="PANTHER" id="PTHR21310">
    <property type="entry name" value="AMINOGLYCOSIDE PHOSPHOTRANSFERASE-RELATED-RELATED"/>
    <property type="match status" value="1"/>
</dbReference>
<feature type="region of interest" description="Disordered" evidence="1">
    <location>
        <begin position="60"/>
        <end position="85"/>
    </location>
</feature>
<evidence type="ECO:0000313" key="3">
    <source>
        <dbReference type="EMBL" id="KAF2864856.1"/>
    </source>
</evidence>
<dbReference type="PANTHER" id="PTHR21310:SF51">
    <property type="entry name" value="AMINOGLYCOSIDE PHOSPHOTRANSFERASE DOMAIN-CONTAINING PROTEIN"/>
    <property type="match status" value="1"/>
</dbReference>
<name>A0A7C8M087_9PLEO</name>
<dbReference type="EMBL" id="JAADJZ010000039">
    <property type="protein sequence ID" value="KAF2864856.1"/>
    <property type="molecule type" value="Genomic_DNA"/>
</dbReference>
<dbReference type="Proteomes" id="UP000481861">
    <property type="component" value="Unassembled WGS sequence"/>
</dbReference>
<gene>
    <name evidence="3" type="ORF">BDV95DRAFT_624282</name>
</gene>